<comment type="caution">
    <text evidence="2">The sequence shown here is derived from an EMBL/GenBank/DDBJ whole genome shotgun (WGS) entry which is preliminary data.</text>
</comment>
<dbReference type="EMBL" id="BGZK01001693">
    <property type="protein sequence ID" value="GBP84680.1"/>
    <property type="molecule type" value="Genomic_DNA"/>
</dbReference>
<keyword evidence="1" id="KW-1133">Transmembrane helix</keyword>
<protein>
    <submittedName>
        <fullName evidence="2">Uncharacterized protein</fullName>
    </submittedName>
</protein>
<evidence type="ECO:0000256" key="1">
    <source>
        <dbReference type="SAM" id="Phobius"/>
    </source>
</evidence>
<keyword evidence="3" id="KW-1185">Reference proteome</keyword>
<sequence>MEALEDTPRRSDEVGFLFRIRTLYNWSSSPSPSSRSVMDEILLYRRRQGYDKKCGKESFLCRTEGDSYRLLYGILYILYPILWGTALQASVARNRRRDC</sequence>
<feature type="transmembrane region" description="Helical" evidence="1">
    <location>
        <begin position="70"/>
        <end position="87"/>
    </location>
</feature>
<proteinExistence type="predicted"/>
<accession>A0A4C1ZAE5</accession>
<keyword evidence="1" id="KW-0472">Membrane</keyword>
<gene>
    <name evidence="2" type="ORF">EVAR_60279_1</name>
</gene>
<evidence type="ECO:0000313" key="2">
    <source>
        <dbReference type="EMBL" id="GBP84680.1"/>
    </source>
</evidence>
<dbReference type="AlphaFoldDB" id="A0A4C1ZAE5"/>
<reference evidence="2 3" key="1">
    <citation type="journal article" date="2019" name="Commun. Biol.">
        <title>The bagworm genome reveals a unique fibroin gene that provides high tensile strength.</title>
        <authorList>
            <person name="Kono N."/>
            <person name="Nakamura H."/>
            <person name="Ohtoshi R."/>
            <person name="Tomita M."/>
            <person name="Numata K."/>
            <person name="Arakawa K."/>
        </authorList>
    </citation>
    <scope>NUCLEOTIDE SEQUENCE [LARGE SCALE GENOMIC DNA]</scope>
</reference>
<name>A0A4C1ZAE5_EUMVA</name>
<dbReference type="Proteomes" id="UP000299102">
    <property type="component" value="Unassembled WGS sequence"/>
</dbReference>
<evidence type="ECO:0000313" key="3">
    <source>
        <dbReference type="Proteomes" id="UP000299102"/>
    </source>
</evidence>
<organism evidence="2 3">
    <name type="scientific">Eumeta variegata</name>
    <name type="common">Bagworm moth</name>
    <name type="synonym">Eumeta japonica</name>
    <dbReference type="NCBI Taxonomy" id="151549"/>
    <lineage>
        <taxon>Eukaryota</taxon>
        <taxon>Metazoa</taxon>
        <taxon>Ecdysozoa</taxon>
        <taxon>Arthropoda</taxon>
        <taxon>Hexapoda</taxon>
        <taxon>Insecta</taxon>
        <taxon>Pterygota</taxon>
        <taxon>Neoptera</taxon>
        <taxon>Endopterygota</taxon>
        <taxon>Lepidoptera</taxon>
        <taxon>Glossata</taxon>
        <taxon>Ditrysia</taxon>
        <taxon>Tineoidea</taxon>
        <taxon>Psychidae</taxon>
        <taxon>Oiketicinae</taxon>
        <taxon>Eumeta</taxon>
    </lineage>
</organism>
<keyword evidence="1" id="KW-0812">Transmembrane</keyword>